<dbReference type="OrthoDB" id="9762536at2"/>
<comment type="pathway">
    <text evidence="7">Carbohydrate biosynthesis; 3-deoxy-D-manno-octulosonate biosynthesis; 3-deoxy-D-manno-octulosonate from D-ribulose 5-phosphate: step 1/3.</text>
</comment>
<evidence type="ECO:0000256" key="11">
    <source>
        <dbReference type="PROSITE-ProRule" id="PRU00703"/>
    </source>
</evidence>
<dbReference type="InterPro" id="IPR050986">
    <property type="entry name" value="GutQ/KpsF_isomerases"/>
</dbReference>
<evidence type="ECO:0000313" key="15">
    <source>
        <dbReference type="Proteomes" id="UP000184248"/>
    </source>
</evidence>
<dbReference type="PANTHER" id="PTHR42745:SF1">
    <property type="entry name" value="ARABINOSE 5-PHOSPHATE ISOMERASE KDSD"/>
    <property type="match status" value="1"/>
</dbReference>
<protein>
    <recommendedName>
        <fullName evidence="8">Arabinose 5-phosphate isomerase</fullName>
        <shortName evidence="8">API</shortName>
        <ecNumber evidence="8">5.3.1.13</ecNumber>
    </recommendedName>
</protein>
<dbReference type="InterPro" id="IPR046342">
    <property type="entry name" value="CBS_dom_sf"/>
</dbReference>
<dbReference type="InterPro" id="IPR001347">
    <property type="entry name" value="SIS_dom"/>
</dbReference>
<dbReference type="RefSeq" id="WP_064698846.1">
    <property type="nucleotide sequence ID" value="NZ_BDEO01000002.1"/>
</dbReference>
<keyword evidence="6 8" id="KW-0413">Isomerase</keyword>
<dbReference type="SMART" id="SM00116">
    <property type="entry name" value="CBS"/>
    <property type="match status" value="2"/>
</dbReference>
<dbReference type="InterPro" id="IPR000644">
    <property type="entry name" value="CBS_dom"/>
</dbReference>
<evidence type="ECO:0000256" key="1">
    <source>
        <dbReference type="ARBA" id="ARBA00004756"/>
    </source>
</evidence>
<comment type="similarity">
    <text evidence="2 8">Belongs to the SIS family. GutQ/KpsF subfamily.</text>
</comment>
<dbReference type="PIRSF" id="PIRSF004692">
    <property type="entry name" value="KdsD_KpsF"/>
    <property type="match status" value="1"/>
</dbReference>
<evidence type="ECO:0000256" key="7">
    <source>
        <dbReference type="ARBA" id="ARBA00060658"/>
    </source>
</evidence>
<evidence type="ECO:0000259" key="12">
    <source>
        <dbReference type="PROSITE" id="PS51371"/>
    </source>
</evidence>
<feature type="domain" description="CBS" evidence="12">
    <location>
        <begin position="276"/>
        <end position="328"/>
    </location>
</feature>
<feature type="domain" description="SIS" evidence="13">
    <location>
        <begin position="40"/>
        <end position="183"/>
    </location>
</feature>
<dbReference type="SUPFAM" id="SSF53697">
    <property type="entry name" value="SIS domain"/>
    <property type="match status" value="1"/>
</dbReference>
<reference evidence="15" key="1">
    <citation type="submission" date="2016-11" db="EMBL/GenBank/DDBJ databases">
        <authorList>
            <person name="Varghese N."/>
            <person name="Submissions S."/>
        </authorList>
    </citation>
    <scope>NUCLEOTIDE SEQUENCE [LARGE SCALE GENOMIC DNA]</scope>
    <source>
        <strain evidence="15">ALO Sharm</strain>
    </source>
</reference>
<dbReference type="EC" id="5.3.1.13" evidence="8"/>
<dbReference type="EMBL" id="FRAL01000007">
    <property type="protein sequence ID" value="SHL00454.1"/>
    <property type="molecule type" value="Genomic_DNA"/>
</dbReference>
<dbReference type="AlphaFoldDB" id="A0A1M6X3F8"/>
<dbReference type="GO" id="GO:0019146">
    <property type="term" value="F:arabinose-5-phosphate isomerase activity"/>
    <property type="evidence" value="ECO:0007669"/>
    <property type="project" value="UniProtKB-EC"/>
</dbReference>
<dbReference type="PROSITE" id="PS51371">
    <property type="entry name" value="CBS"/>
    <property type="match status" value="2"/>
</dbReference>
<comment type="pathway">
    <text evidence="1">Bacterial outer membrane biogenesis; lipopolysaccharide biosynthesis.</text>
</comment>
<dbReference type="GO" id="GO:1901135">
    <property type="term" value="P:carbohydrate derivative metabolic process"/>
    <property type="evidence" value="ECO:0007669"/>
    <property type="project" value="InterPro"/>
</dbReference>
<evidence type="ECO:0000313" key="14">
    <source>
        <dbReference type="EMBL" id="SHL00454.1"/>
    </source>
</evidence>
<dbReference type="CDD" id="cd05014">
    <property type="entry name" value="SIS_Kpsf"/>
    <property type="match status" value="1"/>
</dbReference>
<dbReference type="GO" id="GO:0097367">
    <property type="term" value="F:carbohydrate derivative binding"/>
    <property type="evidence" value="ECO:0007669"/>
    <property type="project" value="InterPro"/>
</dbReference>
<organism evidence="14 15">
    <name type="scientific">Halomonas caseinilytica</name>
    <dbReference type="NCBI Taxonomy" id="438744"/>
    <lineage>
        <taxon>Bacteria</taxon>
        <taxon>Pseudomonadati</taxon>
        <taxon>Pseudomonadota</taxon>
        <taxon>Gammaproteobacteria</taxon>
        <taxon>Oceanospirillales</taxon>
        <taxon>Halomonadaceae</taxon>
        <taxon>Halomonas</taxon>
    </lineage>
</organism>
<proteinExistence type="inferred from homology"/>
<dbReference type="CDD" id="cd04604">
    <property type="entry name" value="CBS_pair_SIS_assoc"/>
    <property type="match status" value="1"/>
</dbReference>
<dbReference type="NCBIfam" id="TIGR00393">
    <property type="entry name" value="kpsF"/>
    <property type="match status" value="1"/>
</dbReference>
<gene>
    <name evidence="14" type="ORF">SAMN05192556_10726</name>
</gene>
<evidence type="ECO:0000256" key="2">
    <source>
        <dbReference type="ARBA" id="ARBA00008165"/>
    </source>
</evidence>
<feature type="site" description="Catalytically relevant" evidence="10">
    <location>
        <position position="110"/>
    </location>
</feature>
<feature type="site" description="Catalytically relevant" evidence="10">
    <location>
        <position position="58"/>
    </location>
</feature>
<evidence type="ECO:0000259" key="13">
    <source>
        <dbReference type="PROSITE" id="PS51464"/>
    </source>
</evidence>
<evidence type="ECO:0000256" key="8">
    <source>
        <dbReference type="PIRNR" id="PIRNR004692"/>
    </source>
</evidence>
<keyword evidence="4" id="KW-0677">Repeat</keyword>
<dbReference type="Pfam" id="PF00571">
    <property type="entry name" value="CBS"/>
    <property type="match status" value="2"/>
</dbReference>
<dbReference type="Proteomes" id="UP000184248">
    <property type="component" value="Unassembled WGS sequence"/>
</dbReference>
<dbReference type="InterPro" id="IPR035474">
    <property type="entry name" value="SIS_Kpsf"/>
</dbReference>
<comment type="subunit">
    <text evidence="3">Homotetramer.</text>
</comment>
<dbReference type="InterPro" id="IPR046348">
    <property type="entry name" value="SIS_dom_sf"/>
</dbReference>
<evidence type="ECO:0000256" key="6">
    <source>
        <dbReference type="ARBA" id="ARBA00023235"/>
    </source>
</evidence>
<dbReference type="PANTHER" id="PTHR42745">
    <property type="match status" value="1"/>
</dbReference>
<keyword evidence="15" id="KW-1185">Reference proteome</keyword>
<feature type="domain" description="CBS" evidence="12">
    <location>
        <begin position="209"/>
        <end position="267"/>
    </location>
</feature>
<evidence type="ECO:0000256" key="4">
    <source>
        <dbReference type="ARBA" id="ARBA00022737"/>
    </source>
</evidence>
<evidence type="ECO:0000256" key="5">
    <source>
        <dbReference type="ARBA" id="ARBA00023122"/>
    </source>
</evidence>
<feature type="site" description="Catalytically relevant" evidence="10">
    <location>
        <position position="151"/>
    </location>
</feature>
<dbReference type="GO" id="GO:0005975">
    <property type="term" value="P:carbohydrate metabolic process"/>
    <property type="evidence" value="ECO:0007669"/>
    <property type="project" value="InterPro"/>
</dbReference>
<evidence type="ECO:0000256" key="3">
    <source>
        <dbReference type="ARBA" id="ARBA00011881"/>
    </source>
</evidence>
<dbReference type="PROSITE" id="PS51464">
    <property type="entry name" value="SIS"/>
    <property type="match status" value="1"/>
</dbReference>
<dbReference type="Gene3D" id="3.10.580.10">
    <property type="entry name" value="CBS-domain"/>
    <property type="match status" value="1"/>
</dbReference>
<dbReference type="GO" id="GO:0046872">
    <property type="term" value="F:metal ion binding"/>
    <property type="evidence" value="ECO:0007669"/>
    <property type="project" value="UniProtKB-KW"/>
</dbReference>
<comment type="catalytic activity">
    <reaction evidence="8">
        <text>D-arabinose 5-phosphate = D-ribulose 5-phosphate</text>
        <dbReference type="Rhea" id="RHEA:23104"/>
        <dbReference type="ChEBI" id="CHEBI:57693"/>
        <dbReference type="ChEBI" id="CHEBI:58121"/>
        <dbReference type="EC" id="5.3.1.13"/>
    </reaction>
</comment>
<evidence type="ECO:0000256" key="9">
    <source>
        <dbReference type="PIRSR" id="PIRSR004692-2"/>
    </source>
</evidence>
<feature type="binding site" evidence="9">
    <location>
        <position position="81"/>
    </location>
    <ligand>
        <name>Zn(2+)</name>
        <dbReference type="ChEBI" id="CHEBI:29105"/>
    </ligand>
</feature>
<keyword evidence="9" id="KW-0862">Zinc</keyword>
<accession>A0A1M6X3F8</accession>
<keyword evidence="5 11" id="KW-0129">CBS domain</keyword>
<name>A0A1M6X3F8_9GAMM</name>
<dbReference type="Pfam" id="PF01380">
    <property type="entry name" value="SIS"/>
    <property type="match status" value="1"/>
</dbReference>
<evidence type="ECO:0000256" key="10">
    <source>
        <dbReference type="PIRSR" id="PIRSR004692-3"/>
    </source>
</evidence>
<dbReference type="FunFam" id="3.10.580.10:FF:000007">
    <property type="entry name" value="Arabinose 5-phosphate isomerase"/>
    <property type="match status" value="1"/>
</dbReference>
<sequence length="328" mass="34197">MTDATSPSAQLRASAIRTLTLEQQAIGALIEHLDDDFERACELILACPGRVVVTGMGKSGHIGGKIAATLASTGTPAFFVHPGEASHGDLGMITPGDVVLALSHSGETAEVTALLPLLKRLGTPLISMTGRPASTLGRHADAHLYAGVEREACPLDLAPTSSTTAALALGDALAVALLESRGFTAEDFALSHPGGSLGKRLLLRVSDLMHQGSRLPRVASGSPLRDALLEITRQGLGFTCVVDPDDRLVGVYTDGDLRRTLDQHADLSGLKVDDVMTVPGKRTSPDTLAAEAVRLMEDNRITALAVVDDDGHPVGALHMHDLLASGVI</sequence>
<feature type="site" description="Catalytically relevant" evidence="10">
    <location>
        <position position="192"/>
    </location>
</feature>
<dbReference type="FunFam" id="3.40.50.10490:FF:000011">
    <property type="entry name" value="Arabinose 5-phosphate isomerase"/>
    <property type="match status" value="1"/>
</dbReference>
<keyword evidence="9" id="KW-0479">Metal-binding</keyword>
<dbReference type="Gene3D" id="3.40.50.10490">
    <property type="entry name" value="Glucose-6-phosphate isomerase like protein, domain 1"/>
    <property type="match status" value="1"/>
</dbReference>
<dbReference type="InterPro" id="IPR004800">
    <property type="entry name" value="KdsD/KpsF-type"/>
</dbReference>